<reference evidence="2" key="1">
    <citation type="submission" date="2014-11" db="EMBL/GenBank/DDBJ databases">
        <authorList>
            <person name="Amaro Gonzalez C."/>
        </authorList>
    </citation>
    <scope>NUCLEOTIDE SEQUENCE</scope>
</reference>
<protein>
    <submittedName>
        <fullName evidence="2">Uncharacterized protein</fullName>
    </submittedName>
</protein>
<reference evidence="2" key="2">
    <citation type="journal article" date="2015" name="Fish Shellfish Immunol.">
        <title>Early steps in the European eel (Anguilla anguilla)-Vibrio vulnificus interaction in the gills: Role of the RtxA13 toxin.</title>
        <authorList>
            <person name="Callol A."/>
            <person name="Pajuelo D."/>
            <person name="Ebbesson L."/>
            <person name="Teles M."/>
            <person name="MacKenzie S."/>
            <person name="Amaro C."/>
        </authorList>
    </citation>
    <scope>NUCLEOTIDE SEQUENCE</scope>
</reference>
<accession>A0A0E9U4A4</accession>
<feature type="region of interest" description="Disordered" evidence="1">
    <location>
        <begin position="1"/>
        <end position="22"/>
    </location>
</feature>
<sequence>MKRPNSAPLHEPNSTKQRSHRVDQCNYRAWFSTEESIQIADTQMEMGKGGLKEHAKTALQLLQSA</sequence>
<name>A0A0E9U4A4_ANGAN</name>
<evidence type="ECO:0000313" key="2">
    <source>
        <dbReference type="EMBL" id="JAH60592.1"/>
    </source>
</evidence>
<evidence type="ECO:0000256" key="1">
    <source>
        <dbReference type="SAM" id="MobiDB-lite"/>
    </source>
</evidence>
<dbReference type="AlphaFoldDB" id="A0A0E9U4A4"/>
<dbReference type="EMBL" id="GBXM01047985">
    <property type="protein sequence ID" value="JAH60592.1"/>
    <property type="molecule type" value="Transcribed_RNA"/>
</dbReference>
<proteinExistence type="predicted"/>
<organism evidence="2">
    <name type="scientific">Anguilla anguilla</name>
    <name type="common">European freshwater eel</name>
    <name type="synonym">Muraena anguilla</name>
    <dbReference type="NCBI Taxonomy" id="7936"/>
    <lineage>
        <taxon>Eukaryota</taxon>
        <taxon>Metazoa</taxon>
        <taxon>Chordata</taxon>
        <taxon>Craniata</taxon>
        <taxon>Vertebrata</taxon>
        <taxon>Euteleostomi</taxon>
        <taxon>Actinopterygii</taxon>
        <taxon>Neopterygii</taxon>
        <taxon>Teleostei</taxon>
        <taxon>Anguilliformes</taxon>
        <taxon>Anguillidae</taxon>
        <taxon>Anguilla</taxon>
    </lineage>
</organism>